<evidence type="ECO:0000313" key="3">
    <source>
        <dbReference type="Proteomes" id="UP001155241"/>
    </source>
</evidence>
<gene>
    <name evidence="2" type="ORF">NG895_14885</name>
</gene>
<keyword evidence="1" id="KW-0472">Membrane</keyword>
<feature type="transmembrane region" description="Helical" evidence="1">
    <location>
        <begin position="20"/>
        <end position="38"/>
    </location>
</feature>
<protein>
    <submittedName>
        <fullName evidence="2">Uncharacterized protein</fullName>
    </submittedName>
</protein>
<dbReference type="Proteomes" id="UP001155241">
    <property type="component" value="Unassembled WGS sequence"/>
</dbReference>
<name>A0A9X2FA95_9BACT</name>
<keyword evidence="1" id="KW-0812">Transmembrane</keyword>
<reference evidence="2" key="1">
    <citation type="submission" date="2022-06" db="EMBL/GenBank/DDBJ databases">
        <title>Aeoliella straminimaris, a novel planctomycete from sediments.</title>
        <authorList>
            <person name="Vitorino I.R."/>
            <person name="Lage O.M."/>
        </authorList>
    </citation>
    <scope>NUCLEOTIDE SEQUENCE</scope>
    <source>
        <strain evidence="2">ICT_H6.2</strain>
    </source>
</reference>
<keyword evidence="3" id="KW-1185">Reference proteome</keyword>
<comment type="caution">
    <text evidence="2">The sequence shown here is derived from an EMBL/GenBank/DDBJ whole genome shotgun (WGS) entry which is preliminary data.</text>
</comment>
<dbReference type="EMBL" id="JAMXLR010000051">
    <property type="protein sequence ID" value="MCO6045195.1"/>
    <property type="molecule type" value="Genomic_DNA"/>
</dbReference>
<dbReference type="RefSeq" id="WP_252853305.1">
    <property type="nucleotide sequence ID" value="NZ_JAMXLR010000051.1"/>
</dbReference>
<dbReference type="AlphaFoldDB" id="A0A9X2FA95"/>
<sequence>MLASTFAHFVLPLAATMKDSLAWGLVLLCVVLGMLITLQPVRREKEVKGRLE</sequence>
<proteinExistence type="predicted"/>
<organism evidence="2 3">
    <name type="scientific">Aeoliella straminimaris</name>
    <dbReference type="NCBI Taxonomy" id="2954799"/>
    <lineage>
        <taxon>Bacteria</taxon>
        <taxon>Pseudomonadati</taxon>
        <taxon>Planctomycetota</taxon>
        <taxon>Planctomycetia</taxon>
        <taxon>Pirellulales</taxon>
        <taxon>Lacipirellulaceae</taxon>
        <taxon>Aeoliella</taxon>
    </lineage>
</organism>
<evidence type="ECO:0000313" key="2">
    <source>
        <dbReference type="EMBL" id="MCO6045195.1"/>
    </source>
</evidence>
<evidence type="ECO:0000256" key="1">
    <source>
        <dbReference type="SAM" id="Phobius"/>
    </source>
</evidence>
<accession>A0A9X2FA95</accession>
<keyword evidence="1" id="KW-1133">Transmembrane helix</keyword>